<keyword evidence="6" id="KW-1185">Reference proteome</keyword>
<dbReference type="InterPro" id="IPR004045">
    <property type="entry name" value="Glutathione_S-Trfase_N"/>
</dbReference>
<dbReference type="SUPFAM" id="SSF47616">
    <property type="entry name" value="GST C-terminal domain-like"/>
    <property type="match status" value="1"/>
</dbReference>
<feature type="domain" description="GST N-terminal" evidence="3">
    <location>
        <begin position="21"/>
        <end position="131"/>
    </location>
</feature>
<dbReference type="STRING" id="595528.A0A0D2WVF8"/>
<evidence type="ECO:0000313" key="6">
    <source>
        <dbReference type="Proteomes" id="UP000008743"/>
    </source>
</evidence>
<dbReference type="InterPro" id="IPR040079">
    <property type="entry name" value="Glutathione_S-Trfase"/>
</dbReference>
<dbReference type="PANTHER" id="PTHR43917:SF8">
    <property type="entry name" value="GH16740P-RELATED"/>
    <property type="match status" value="1"/>
</dbReference>
<dbReference type="InterPro" id="IPR051369">
    <property type="entry name" value="GST_Theta"/>
</dbReference>
<dbReference type="InParanoid" id="A0A0D2WVF8"/>
<dbReference type="PANTHER" id="PTHR43917">
    <property type="match status" value="1"/>
</dbReference>
<dbReference type="InterPro" id="IPR036282">
    <property type="entry name" value="Glutathione-S-Trfase_C_sf"/>
</dbReference>
<dbReference type="Pfam" id="PF13409">
    <property type="entry name" value="GST_N_2"/>
    <property type="match status" value="1"/>
</dbReference>
<accession>A0A0D2WVF8</accession>
<organism evidence="5 6">
    <name type="scientific">Capsaspora owczarzaki (strain ATCC 30864)</name>
    <dbReference type="NCBI Taxonomy" id="595528"/>
    <lineage>
        <taxon>Eukaryota</taxon>
        <taxon>Filasterea</taxon>
        <taxon>Capsaspora</taxon>
    </lineage>
</organism>
<evidence type="ECO:0000313" key="5">
    <source>
        <dbReference type="EMBL" id="KJE96840.1"/>
    </source>
</evidence>
<feature type="domain" description="GST C-terminal" evidence="4">
    <location>
        <begin position="141"/>
        <end position="290"/>
    </location>
</feature>
<name>A0A0D2WVF8_CAPO3</name>
<dbReference type="Pfam" id="PF00043">
    <property type="entry name" value="GST_C"/>
    <property type="match status" value="1"/>
</dbReference>
<dbReference type="SFLD" id="SFLDS00019">
    <property type="entry name" value="Glutathione_Transferase_(cytos"/>
    <property type="match status" value="1"/>
</dbReference>
<dbReference type="Proteomes" id="UP000008743">
    <property type="component" value="Unassembled WGS sequence"/>
</dbReference>
<dbReference type="PROSITE" id="PS50405">
    <property type="entry name" value="GST_CTER"/>
    <property type="match status" value="1"/>
</dbReference>
<comment type="subcellular location">
    <subcellularLocation>
        <location evidence="1">Cytoplasm</location>
    </subcellularLocation>
</comment>
<dbReference type="Gene3D" id="1.20.1050.10">
    <property type="match status" value="1"/>
</dbReference>
<dbReference type="InterPro" id="IPR004046">
    <property type="entry name" value="GST_C"/>
</dbReference>
<dbReference type="eggNOG" id="KOG0867">
    <property type="taxonomic scope" value="Eukaryota"/>
</dbReference>
<evidence type="ECO:0000256" key="1">
    <source>
        <dbReference type="ARBA" id="ARBA00004496"/>
    </source>
</evidence>
<dbReference type="InterPro" id="IPR010987">
    <property type="entry name" value="Glutathione-S-Trfase_C-like"/>
</dbReference>
<protein>
    <recommendedName>
        <fullName evidence="7">Glutathione S-transferase</fullName>
    </recommendedName>
</protein>
<gene>
    <name evidence="5" type="ORF">CAOG_007101</name>
</gene>
<dbReference type="AlphaFoldDB" id="A0A0D2WVF8"/>
<reference evidence="6" key="1">
    <citation type="submission" date="2011-02" db="EMBL/GenBank/DDBJ databases">
        <title>The Genome Sequence of Capsaspora owczarzaki ATCC 30864.</title>
        <authorList>
            <person name="Russ C."/>
            <person name="Cuomo C."/>
            <person name="Burger G."/>
            <person name="Gray M.W."/>
            <person name="Holland P.W.H."/>
            <person name="King N."/>
            <person name="Lang F.B.F."/>
            <person name="Roger A.J."/>
            <person name="Ruiz-Trillo I."/>
            <person name="Young S.K."/>
            <person name="Zeng Q."/>
            <person name="Gargeya S."/>
            <person name="Alvarado L."/>
            <person name="Berlin A."/>
            <person name="Chapman S.B."/>
            <person name="Chen Z."/>
            <person name="Freedman E."/>
            <person name="Gellesch M."/>
            <person name="Goldberg J."/>
            <person name="Griggs A."/>
            <person name="Gujja S."/>
            <person name="Heilman E."/>
            <person name="Heiman D."/>
            <person name="Howarth C."/>
            <person name="Mehta T."/>
            <person name="Neiman D."/>
            <person name="Pearson M."/>
            <person name="Roberts A."/>
            <person name="Saif S."/>
            <person name="Shea T."/>
            <person name="Shenoy N."/>
            <person name="Sisk P."/>
            <person name="Stolte C."/>
            <person name="Sykes S."/>
            <person name="White J."/>
            <person name="Yandava C."/>
            <person name="Haas B."/>
            <person name="Nusbaum C."/>
            <person name="Birren B."/>
        </authorList>
    </citation>
    <scope>NUCLEOTIDE SEQUENCE</scope>
    <source>
        <strain evidence="6">ATCC 30864</strain>
    </source>
</reference>
<evidence type="ECO:0000259" key="4">
    <source>
        <dbReference type="PROSITE" id="PS50405"/>
    </source>
</evidence>
<dbReference type="InterPro" id="IPR036249">
    <property type="entry name" value="Thioredoxin-like_sf"/>
</dbReference>
<dbReference type="OrthoDB" id="422574at2759"/>
<dbReference type="SUPFAM" id="SSF52833">
    <property type="entry name" value="Thioredoxin-like"/>
    <property type="match status" value="1"/>
</dbReference>
<sequence>MRADVPHFSISERYRSMSGQSELVLYGDFLSQCVRRVAIFLRHNDIAYEYRAFDLLRRENRTSPTYVALNPNMTVPTLVDRSDAAKRAVSADVPAPGAEIDIPPSAAEGGFVLFESNTIIRHVATTRPLKDQALYPSIEQNPYRRAQIDQWLDWTISALRPHVSLLMRTAYFLPLINSTPIDSAAVATVSERVVLAIEALERHLAAKLTSANHTASALFLVGNKASIADLSALCEYSQLAIIGFTPIESESATYPAAAAWRNSVLAAFPHISDDDLNARLLHVRESALKLPRV</sequence>
<evidence type="ECO:0008006" key="7">
    <source>
        <dbReference type="Google" id="ProtNLM"/>
    </source>
</evidence>
<proteinExistence type="predicted"/>
<evidence type="ECO:0000256" key="2">
    <source>
        <dbReference type="ARBA" id="ARBA00022490"/>
    </source>
</evidence>
<dbReference type="EMBL" id="KE346372">
    <property type="protein sequence ID" value="KJE96840.1"/>
    <property type="molecule type" value="Genomic_DNA"/>
</dbReference>
<keyword evidence="2" id="KW-0963">Cytoplasm</keyword>
<dbReference type="GO" id="GO:0005737">
    <property type="term" value="C:cytoplasm"/>
    <property type="evidence" value="ECO:0007669"/>
    <property type="project" value="UniProtKB-SubCell"/>
</dbReference>
<dbReference type="SFLD" id="SFLDG00358">
    <property type="entry name" value="Main_(cytGST)"/>
    <property type="match status" value="1"/>
</dbReference>
<evidence type="ECO:0000259" key="3">
    <source>
        <dbReference type="PROSITE" id="PS50404"/>
    </source>
</evidence>
<dbReference type="PhylomeDB" id="A0A0D2WVF8"/>
<dbReference type="Gene3D" id="3.40.30.10">
    <property type="entry name" value="Glutaredoxin"/>
    <property type="match status" value="1"/>
</dbReference>
<dbReference type="PROSITE" id="PS50404">
    <property type="entry name" value="GST_NTER"/>
    <property type="match status" value="1"/>
</dbReference>